<feature type="active site" description="Proton donor" evidence="18">
    <location>
        <position position="518"/>
    </location>
</feature>
<name>A0A7W8G6E3_9SPIR</name>
<evidence type="ECO:0000256" key="12">
    <source>
        <dbReference type="ARBA" id="ARBA00022683"/>
    </source>
</evidence>
<sequence>MNVLFGLSASGGIGIGRAFIIPEAEKRIISSKKIKNEEKPQQLVRFERSLSRIVAQISEQLEIVKNDKTQSEIFETYFLMLNDPEFLGDVRKTFEASNFSIEYVLNQKTEEYANKLRSSGNAYLAERAEDICDIFGRVLNDLLDFHPFNIENIPDDVVIIAKSMAPSDTVILSKRRIAGIALTDGGVSSHVGILARNYGIPAVFDIDNILDEISNDSLIIVDGDTGEVIDDPDELTLADYQKKIDIAKEHAERLKKFRDIPAKTKDGELFQLMANIGTVDEAKIAQKEGADGIGLFRTEFLFMSESNKNMGSAHSKIAAFSEENQFNAYKTVLETMKGKPVTIRTLDAGGDKIISALDISHSTSEEKNPLMGLRAIRLTLANPQLLRTQFRALYRASVYGNLKIMLPLITSVDQVEESLAIAAKVREELKSENIPFNPSVPIGVMVETAAAAMISDCLAKISDFFSIGTNDLTQYTLGVDRENSLVAPLYDEFHLAVLRLLDKTISAAHSAEIDVSVCGEMASRPESVMVLAGMGVRTLSMSPKLITKIKELLSKISMEELKAISSKRLNSL</sequence>
<evidence type="ECO:0000256" key="11">
    <source>
        <dbReference type="ARBA" id="ARBA00022679"/>
    </source>
</evidence>
<dbReference type="InterPro" id="IPR050499">
    <property type="entry name" value="PEP-utilizing_PTS_enzyme"/>
</dbReference>
<dbReference type="InterPro" id="IPR015813">
    <property type="entry name" value="Pyrv/PenolPyrv_kinase-like_dom"/>
</dbReference>
<dbReference type="EMBL" id="JACHFQ010000001">
    <property type="protein sequence ID" value="MBB5224707.1"/>
    <property type="molecule type" value="Genomic_DNA"/>
</dbReference>
<evidence type="ECO:0000256" key="9">
    <source>
        <dbReference type="ARBA" id="ARBA00022490"/>
    </source>
</evidence>
<evidence type="ECO:0000256" key="6">
    <source>
        <dbReference type="ARBA" id="ARBA00012232"/>
    </source>
</evidence>
<evidence type="ECO:0000256" key="3">
    <source>
        <dbReference type="ARBA" id="ARBA00002728"/>
    </source>
</evidence>
<evidence type="ECO:0000256" key="13">
    <source>
        <dbReference type="ARBA" id="ARBA00022723"/>
    </source>
</evidence>
<evidence type="ECO:0000256" key="17">
    <source>
        <dbReference type="PIRNR" id="PIRNR000732"/>
    </source>
</evidence>
<dbReference type="SUPFAM" id="SSF51621">
    <property type="entry name" value="Phosphoenolpyruvate/pyruvate domain"/>
    <property type="match status" value="1"/>
</dbReference>
<keyword evidence="14 17" id="KW-0418">Kinase</keyword>
<protein>
    <recommendedName>
        <fullName evidence="7 17">Phosphoenolpyruvate-protein phosphotransferase</fullName>
        <ecNumber evidence="6 17">2.7.3.9</ecNumber>
    </recommendedName>
    <alternativeName>
        <fullName evidence="16 17">Phosphotransferase system, enzyme I</fullName>
    </alternativeName>
</protein>
<comment type="subcellular location">
    <subcellularLocation>
        <location evidence="4 17">Cytoplasm</location>
    </subcellularLocation>
</comment>
<comment type="similarity">
    <text evidence="5 17">Belongs to the PEP-utilizing enzyme family.</text>
</comment>
<keyword evidence="12 17" id="KW-0598">Phosphotransferase system</keyword>
<evidence type="ECO:0000256" key="4">
    <source>
        <dbReference type="ARBA" id="ARBA00004496"/>
    </source>
</evidence>
<keyword evidence="13 17" id="KW-0479">Metal-binding</keyword>
<feature type="binding site" evidence="19">
    <location>
        <position position="344"/>
    </location>
    <ligand>
        <name>phosphoenolpyruvate</name>
        <dbReference type="ChEBI" id="CHEBI:58702"/>
    </ligand>
</feature>
<dbReference type="RefSeq" id="WP_184656312.1">
    <property type="nucleotide sequence ID" value="NZ_JACHFQ010000001.1"/>
</dbReference>
<evidence type="ECO:0000259" key="23">
    <source>
        <dbReference type="Pfam" id="PF05524"/>
    </source>
</evidence>
<dbReference type="InterPro" id="IPR036637">
    <property type="entry name" value="Phosphohistidine_dom_sf"/>
</dbReference>
<keyword evidence="10 17" id="KW-0762">Sugar transport</keyword>
<comment type="caution">
    <text evidence="24">The sequence shown here is derived from an EMBL/GenBank/DDBJ whole genome shotgun (WGS) entry which is preliminary data.</text>
</comment>
<dbReference type="Proteomes" id="UP000518887">
    <property type="component" value="Unassembled WGS sequence"/>
</dbReference>
<gene>
    <name evidence="24" type="ORF">HNP76_000047</name>
</gene>
<dbReference type="GO" id="GO:0046872">
    <property type="term" value="F:metal ion binding"/>
    <property type="evidence" value="ECO:0007669"/>
    <property type="project" value="UniProtKB-KW"/>
</dbReference>
<dbReference type="GO" id="GO:0005737">
    <property type="term" value="C:cytoplasm"/>
    <property type="evidence" value="ECO:0007669"/>
    <property type="project" value="UniProtKB-SubCell"/>
</dbReference>
<dbReference type="InterPro" id="IPR008279">
    <property type="entry name" value="PEP-util_enz_mobile_dom"/>
</dbReference>
<dbReference type="PANTHER" id="PTHR46244:SF3">
    <property type="entry name" value="PHOSPHOENOLPYRUVATE-PROTEIN PHOSPHOTRANSFERASE"/>
    <property type="match status" value="1"/>
</dbReference>
<feature type="binding site" evidence="20">
    <location>
        <position position="471"/>
    </location>
    <ligand>
        <name>Mg(2+)</name>
        <dbReference type="ChEBI" id="CHEBI:18420"/>
    </ligand>
</feature>
<dbReference type="Gene3D" id="3.50.30.10">
    <property type="entry name" value="Phosphohistidine domain"/>
    <property type="match status" value="1"/>
</dbReference>
<dbReference type="InterPro" id="IPR006318">
    <property type="entry name" value="PTS_EI-like"/>
</dbReference>
<dbReference type="PRINTS" id="PR01736">
    <property type="entry name" value="PHPHTRNFRASE"/>
</dbReference>
<evidence type="ECO:0000259" key="21">
    <source>
        <dbReference type="Pfam" id="PF00391"/>
    </source>
</evidence>
<dbReference type="GO" id="GO:0009401">
    <property type="term" value="P:phosphoenolpyruvate-dependent sugar phosphotransferase system"/>
    <property type="evidence" value="ECO:0007669"/>
    <property type="project" value="UniProtKB-KW"/>
</dbReference>
<evidence type="ECO:0000256" key="16">
    <source>
        <dbReference type="ARBA" id="ARBA00033235"/>
    </source>
</evidence>
<evidence type="ECO:0000256" key="20">
    <source>
        <dbReference type="PIRSR" id="PIRSR000732-3"/>
    </source>
</evidence>
<evidence type="ECO:0000256" key="7">
    <source>
        <dbReference type="ARBA" id="ARBA00016544"/>
    </source>
</evidence>
<dbReference type="InterPro" id="IPR040442">
    <property type="entry name" value="Pyrv_kinase-like_dom_sf"/>
</dbReference>
<dbReference type="SUPFAM" id="SSF47831">
    <property type="entry name" value="Enzyme I of the PEP:sugar phosphotransferase system HPr-binding (sub)domain"/>
    <property type="match status" value="1"/>
</dbReference>
<comment type="cofactor">
    <cofactor evidence="2 17 20">
        <name>Mg(2+)</name>
        <dbReference type="ChEBI" id="CHEBI:18420"/>
    </cofactor>
</comment>
<evidence type="ECO:0000256" key="19">
    <source>
        <dbReference type="PIRSR" id="PIRSR000732-2"/>
    </source>
</evidence>
<dbReference type="Pfam" id="PF02896">
    <property type="entry name" value="PEP-utilizers_C"/>
    <property type="match status" value="1"/>
</dbReference>
<comment type="catalytic activity">
    <reaction evidence="1 17">
        <text>L-histidyl-[protein] + phosphoenolpyruvate = N(pros)-phospho-L-histidyl-[protein] + pyruvate</text>
        <dbReference type="Rhea" id="RHEA:23880"/>
        <dbReference type="Rhea" id="RHEA-COMP:9745"/>
        <dbReference type="Rhea" id="RHEA-COMP:9746"/>
        <dbReference type="ChEBI" id="CHEBI:15361"/>
        <dbReference type="ChEBI" id="CHEBI:29979"/>
        <dbReference type="ChEBI" id="CHEBI:58702"/>
        <dbReference type="ChEBI" id="CHEBI:64837"/>
        <dbReference type="EC" id="2.7.3.9"/>
    </reaction>
</comment>
<dbReference type="NCBIfam" id="TIGR01417">
    <property type="entry name" value="PTS_I_fam"/>
    <property type="match status" value="1"/>
</dbReference>
<keyword evidence="8 17" id="KW-0813">Transport</keyword>
<dbReference type="PIRSF" id="PIRSF000732">
    <property type="entry name" value="PTS_enzyme_I"/>
    <property type="match status" value="1"/>
</dbReference>
<evidence type="ECO:0000259" key="22">
    <source>
        <dbReference type="Pfam" id="PF02896"/>
    </source>
</evidence>
<dbReference type="InterPro" id="IPR024692">
    <property type="entry name" value="PTS_EI"/>
</dbReference>
<comment type="function">
    <text evidence="3 17">General (non sugar-specific) component of the phosphoenolpyruvate-dependent sugar phosphotransferase system (sugar PTS). This major carbohydrate active-transport system catalyzes the phosphorylation of incoming sugar substrates concomitantly with their translocation across the cell membrane. Enzyme I transfers the phosphoryl group from phosphoenolpyruvate (PEP) to the phosphoryl carrier protein (HPr).</text>
</comment>
<keyword evidence="9 17" id="KW-0963">Cytoplasm</keyword>
<feature type="domain" description="Phosphotransferase system enzyme I N-terminal" evidence="23">
    <location>
        <begin position="6"/>
        <end position="127"/>
    </location>
</feature>
<evidence type="ECO:0000256" key="14">
    <source>
        <dbReference type="ARBA" id="ARBA00022777"/>
    </source>
</evidence>
<feature type="binding site" evidence="20">
    <location>
        <position position="447"/>
    </location>
    <ligand>
        <name>Mg(2+)</name>
        <dbReference type="ChEBI" id="CHEBI:18420"/>
    </ligand>
</feature>
<keyword evidence="15 17" id="KW-0460">Magnesium</keyword>
<dbReference type="InterPro" id="IPR008731">
    <property type="entry name" value="PTS_EIN"/>
</dbReference>
<dbReference type="Pfam" id="PF00391">
    <property type="entry name" value="PEP-utilizers"/>
    <property type="match status" value="1"/>
</dbReference>
<evidence type="ECO:0000256" key="5">
    <source>
        <dbReference type="ARBA" id="ARBA00007837"/>
    </source>
</evidence>
<feature type="binding site" evidence="19">
    <location>
        <begin position="470"/>
        <end position="471"/>
    </location>
    <ligand>
        <name>phosphoenolpyruvate</name>
        <dbReference type="ChEBI" id="CHEBI:58702"/>
    </ligand>
</feature>
<dbReference type="PANTHER" id="PTHR46244">
    <property type="entry name" value="PHOSPHOENOLPYRUVATE-PROTEIN PHOSPHOTRANSFERASE"/>
    <property type="match status" value="1"/>
</dbReference>
<dbReference type="AlphaFoldDB" id="A0A7W8G6E3"/>
<dbReference type="EC" id="2.7.3.9" evidence="6 17"/>
<evidence type="ECO:0000256" key="18">
    <source>
        <dbReference type="PIRSR" id="PIRSR000732-1"/>
    </source>
</evidence>
<evidence type="ECO:0000256" key="1">
    <source>
        <dbReference type="ARBA" id="ARBA00000683"/>
    </source>
</evidence>
<dbReference type="InterPro" id="IPR000121">
    <property type="entry name" value="PEP_util_C"/>
</dbReference>
<dbReference type="Pfam" id="PF05524">
    <property type="entry name" value="PEP-utilisers_N"/>
    <property type="match status" value="1"/>
</dbReference>
<evidence type="ECO:0000313" key="25">
    <source>
        <dbReference type="Proteomes" id="UP000518887"/>
    </source>
</evidence>
<feature type="active site" description="Tele-phosphohistidine intermediate" evidence="18">
    <location>
        <position position="190"/>
    </location>
</feature>
<organism evidence="24 25">
    <name type="scientific">Treponema ruminis</name>
    <dbReference type="NCBI Taxonomy" id="744515"/>
    <lineage>
        <taxon>Bacteria</taxon>
        <taxon>Pseudomonadati</taxon>
        <taxon>Spirochaetota</taxon>
        <taxon>Spirochaetia</taxon>
        <taxon>Spirochaetales</taxon>
        <taxon>Treponemataceae</taxon>
        <taxon>Treponema</taxon>
    </lineage>
</organism>
<keyword evidence="25" id="KW-1185">Reference proteome</keyword>
<accession>A0A7W8G6E3</accession>
<dbReference type="InterPro" id="IPR036618">
    <property type="entry name" value="PtsI_HPr-bd_sf"/>
</dbReference>
<keyword evidence="11 17" id="KW-0808">Transferase</keyword>
<dbReference type="Gene3D" id="3.20.20.60">
    <property type="entry name" value="Phosphoenolpyruvate-binding domains"/>
    <property type="match status" value="1"/>
</dbReference>
<dbReference type="Gene3D" id="1.10.274.10">
    <property type="entry name" value="PtsI, HPr-binding domain"/>
    <property type="match status" value="1"/>
</dbReference>
<dbReference type="GO" id="GO:0016301">
    <property type="term" value="F:kinase activity"/>
    <property type="evidence" value="ECO:0007669"/>
    <property type="project" value="UniProtKB-KW"/>
</dbReference>
<evidence type="ECO:0000256" key="15">
    <source>
        <dbReference type="ARBA" id="ARBA00022842"/>
    </source>
</evidence>
<dbReference type="PROSITE" id="PS00742">
    <property type="entry name" value="PEP_ENZYMES_2"/>
    <property type="match status" value="1"/>
</dbReference>
<feature type="binding site" evidence="19">
    <location>
        <position position="481"/>
    </location>
    <ligand>
        <name>phosphoenolpyruvate</name>
        <dbReference type="ChEBI" id="CHEBI:58702"/>
    </ligand>
</feature>
<reference evidence="24 25" key="1">
    <citation type="submission" date="2020-08" db="EMBL/GenBank/DDBJ databases">
        <title>Genomic Encyclopedia of Type Strains, Phase IV (KMG-IV): sequencing the most valuable type-strain genomes for metagenomic binning, comparative biology and taxonomic classification.</title>
        <authorList>
            <person name="Goeker M."/>
        </authorList>
    </citation>
    <scope>NUCLEOTIDE SEQUENCE [LARGE SCALE GENOMIC DNA]</scope>
    <source>
        <strain evidence="24 25">DSM 103462</strain>
    </source>
</reference>
<feature type="domain" description="PEP-utilising enzyme mobile" evidence="21">
    <location>
        <begin position="153"/>
        <end position="226"/>
    </location>
</feature>
<evidence type="ECO:0000256" key="8">
    <source>
        <dbReference type="ARBA" id="ARBA00022448"/>
    </source>
</evidence>
<dbReference type="InterPro" id="IPR023151">
    <property type="entry name" value="PEP_util_CS"/>
</dbReference>
<evidence type="ECO:0000256" key="2">
    <source>
        <dbReference type="ARBA" id="ARBA00001946"/>
    </source>
</evidence>
<dbReference type="GO" id="GO:0008965">
    <property type="term" value="F:phosphoenolpyruvate-protein phosphotransferase activity"/>
    <property type="evidence" value="ECO:0007669"/>
    <property type="project" value="UniProtKB-EC"/>
</dbReference>
<feature type="domain" description="PEP-utilising enzyme C-terminal" evidence="22">
    <location>
        <begin position="252"/>
        <end position="556"/>
    </location>
</feature>
<evidence type="ECO:0000256" key="10">
    <source>
        <dbReference type="ARBA" id="ARBA00022597"/>
    </source>
</evidence>
<proteinExistence type="inferred from homology"/>
<dbReference type="SUPFAM" id="SSF52009">
    <property type="entry name" value="Phosphohistidine domain"/>
    <property type="match status" value="1"/>
</dbReference>
<feature type="binding site" evidence="19">
    <location>
        <position position="297"/>
    </location>
    <ligand>
        <name>phosphoenolpyruvate</name>
        <dbReference type="ChEBI" id="CHEBI:58702"/>
    </ligand>
</feature>
<evidence type="ECO:0000313" key="24">
    <source>
        <dbReference type="EMBL" id="MBB5224707.1"/>
    </source>
</evidence>